<sequence length="141" mass="15918">MYLLILKCGAKLLFLDNPTASPVLVCKRTLAHVTSAARAGISKEFHNAHVVCLGGKKTGIESLSLISKGNPDFFVNYVRQVVYGFLYELQFTVHQILVSEELIYVKCLKSLYLKNKMIKTCELCDFFKRIAPFVICYNCTV</sequence>
<dbReference type="Proteomes" id="UP001176941">
    <property type="component" value="Chromosome 31"/>
</dbReference>
<organism evidence="1 2">
    <name type="scientific">Rangifer tarandus platyrhynchus</name>
    <name type="common">Svalbard reindeer</name>
    <dbReference type="NCBI Taxonomy" id="3082113"/>
    <lineage>
        <taxon>Eukaryota</taxon>
        <taxon>Metazoa</taxon>
        <taxon>Chordata</taxon>
        <taxon>Craniata</taxon>
        <taxon>Vertebrata</taxon>
        <taxon>Euteleostomi</taxon>
        <taxon>Mammalia</taxon>
        <taxon>Eutheria</taxon>
        <taxon>Laurasiatheria</taxon>
        <taxon>Artiodactyla</taxon>
        <taxon>Ruminantia</taxon>
        <taxon>Pecora</taxon>
        <taxon>Cervidae</taxon>
        <taxon>Odocoileinae</taxon>
        <taxon>Rangifer</taxon>
    </lineage>
</organism>
<protein>
    <submittedName>
        <fullName evidence="1">Uncharacterized protein</fullName>
    </submittedName>
</protein>
<reference evidence="1" key="1">
    <citation type="submission" date="2023-04" db="EMBL/GenBank/DDBJ databases">
        <authorList>
            <consortium name="ELIXIR-Norway"/>
        </authorList>
    </citation>
    <scope>NUCLEOTIDE SEQUENCE [LARGE SCALE GENOMIC DNA]</scope>
</reference>
<proteinExistence type="predicted"/>
<dbReference type="EMBL" id="OX459967">
    <property type="protein sequence ID" value="CAI9171632.1"/>
    <property type="molecule type" value="Genomic_DNA"/>
</dbReference>
<gene>
    <name evidence="1" type="ORF">MRATA1EN1_LOCUS20594</name>
</gene>
<evidence type="ECO:0000313" key="2">
    <source>
        <dbReference type="Proteomes" id="UP001176941"/>
    </source>
</evidence>
<evidence type="ECO:0000313" key="1">
    <source>
        <dbReference type="EMBL" id="CAI9171632.1"/>
    </source>
</evidence>
<keyword evidence="2" id="KW-1185">Reference proteome</keyword>
<name>A0ABN8ZCL8_RANTA</name>
<accession>A0ABN8ZCL8</accession>